<dbReference type="AlphaFoldDB" id="A0A6A6Z7S7"/>
<reference evidence="13" key="3">
    <citation type="submission" date="2025-04" db="UniProtKB">
        <authorList>
            <consortium name="RefSeq"/>
        </authorList>
    </citation>
    <scope>IDENTIFICATION</scope>
    <source>
        <strain evidence="13">CBS 304.34</strain>
    </source>
</reference>
<evidence type="ECO:0000256" key="9">
    <source>
        <dbReference type="SAM" id="MobiDB-lite"/>
    </source>
</evidence>
<evidence type="ECO:0000259" key="10">
    <source>
        <dbReference type="PROSITE" id="PS51873"/>
    </source>
</evidence>
<sequence>MSLPPPPPPLPAGAIHPPAPLAHPPAPTPLMVLPPIKKPEPRCIICTEELAVEKPAGPAVRPCRLCHSDYCKSCVKGMFIKACKDTTRMPPKCCIILQLHVALPMLSPDEAKQYREKYEEWSTPNPMYCPIPTCSAFISNRLLPVARPETTKKGKARVDSVIGTPKEIHVSCPKCTNDACTKCRQPAHPGAPCQVLDFGVDKETATALKRWGYKQCPKCRNGVRRMMGCNHMQCLCGAQFCWWCLVPMDECGGNCFEPEEEENDDYDADEIEELERDRATKAPLEGADATPLVPLVVAGTVNGRAINLDIASNEYWDARNANFGSEPAEEPPDRAWQCEHRLETAKVDFEQRLKEEYQISNMECSRCWANIYPEITLPKKMGNSGKVRMVGGYRRPEESRARVRDRGSRRERALGRAYTLLGTGHGNSGLQWHPDRVLGDLVAGNASDPAERSMSIAEDSGSTSLYPPVSANSASTTLSTSAPQKTNAFPTEFTFRSEIKYPPFSFAYECGYCGILLCNPCKEAIEKEAQDKLEAEAAAEEEERKERKERELAASNAATVNSAEGSSTDPQAETNGTPAQPTTSEQTTTPLVLIPSEATPQQTDNQRQTSEPSLPAPSVEPTTTSPDQL</sequence>
<dbReference type="CDD" id="cd20335">
    <property type="entry name" value="BRcat_RBR"/>
    <property type="match status" value="1"/>
</dbReference>
<keyword evidence="12" id="KW-1185">Reference proteome</keyword>
<dbReference type="Gene3D" id="1.20.120.1750">
    <property type="match status" value="1"/>
</dbReference>
<dbReference type="RefSeq" id="XP_033583717.1">
    <property type="nucleotide sequence ID" value="XM_033718487.1"/>
</dbReference>
<evidence type="ECO:0000256" key="3">
    <source>
        <dbReference type="ARBA" id="ARBA00022679"/>
    </source>
</evidence>
<dbReference type="Pfam" id="PF01485">
    <property type="entry name" value="IBR"/>
    <property type="match status" value="1"/>
</dbReference>
<reference evidence="13" key="2">
    <citation type="submission" date="2020-04" db="EMBL/GenBank/DDBJ databases">
        <authorList>
            <consortium name="NCBI Genome Project"/>
        </authorList>
    </citation>
    <scope>NUCLEOTIDE SEQUENCE</scope>
    <source>
        <strain evidence="13">CBS 304.34</strain>
    </source>
</reference>
<gene>
    <name evidence="11 13" type="ORF">BDZ99DRAFT_456570</name>
</gene>
<feature type="domain" description="RING-type" evidence="10">
    <location>
        <begin position="39"/>
        <end position="259"/>
    </location>
</feature>
<keyword evidence="6" id="KW-0863">Zinc-finger</keyword>
<feature type="compositionally biased region" description="Polar residues" evidence="9">
    <location>
        <begin position="598"/>
        <end position="612"/>
    </location>
</feature>
<evidence type="ECO:0000256" key="4">
    <source>
        <dbReference type="ARBA" id="ARBA00022723"/>
    </source>
</evidence>
<keyword evidence="4" id="KW-0479">Metal-binding</keyword>
<evidence type="ECO:0000256" key="7">
    <source>
        <dbReference type="ARBA" id="ARBA00022786"/>
    </source>
</evidence>
<dbReference type="InterPro" id="IPR002867">
    <property type="entry name" value="IBR_dom"/>
</dbReference>
<dbReference type="Proteomes" id="UP000504636">
    <property type="component" value="Unplaced"/>
</dbReference>
<accession>A0A6A6Z7S7</accession>
<dbReference type="PANTHER" id="PTHR11685">
    <property type="entry name" value="RBR FAMILY RING FINGER AND IBR DOMAIN-CONTAINING"/>
    <property type="match status" value="1"/>
</dbReference>
<proteinExistence type="predicted"/>
<keyword evidence="8" id="KW-0862">Zinc</keyword>
<dbReference type="GO" id="GO:0008270">
    <property type="term" value="F:zinc ion binding"/>
    <property type="evidence" value="ECO:0007669"/>
    <property type="project" value="UniProtKB-KW"/>
</dbReference>
<feature type="compositionally biased region" description="Polar residues" evidence="9">
    <location>
        <begin position="620"/>
        <end position="629"/>
    </location>
</feature>
<keyword evidence="5" id="KW-0677">Repeat</keyword>
<comment type="catalytic activity">
    <reaction evidence="1">
        <text>[E2 ubiquitin-conjugating enzyme]-S-ubiquitinyl-L-cysteine + [acceptor protein]-L-lysine = [E2 ubiquitin-conjugating enzyme]-L-cysteine + [acceptor protein]-N(6)-ubiquitinyl-L-lysine.</text>
        <dbReference type="EC" id="2.3.2.31"/>
    </reaction>
</comment>
<keyword evidence="3" id="KW-0808">Transferase</keyword>
<keyword evidence="7" id="KW-0833">Ubl conjugation pathway</keyword>
<dbReference type="CDD" id="cd22584">
    <property type="entry name" value="Rcat_RBR_unk"/>
    <property type="match status" value="1"/>
</dbReference>
<feature type="compositionally biased region" description="Low complexity" evidence="9">
    <location>
        <begin position="470"/>
        <end position="482"/>
    </location>
</feature>
<feature type="compositionally biased region" description="Polar residues" evidence="9">
    <location>
        <begin position="556"/>
        <end position="590"/>
    </location>
</feature>
<feature type="region of interest" description="Disordered" evidence="9">
    <location>
        <begin position="535"/>
        <end position="629"/>
    </location>
</feature>
<dbReference type="PROSITE" id="PS51873">
    <property type="entry name" value="TRIAD"/>
    <property type="match status" value="1"/>
</dbReference>
<dbReference type="InterPro" id="IPR031127">
    <property type="entry name" value="E3_UB_ligase_RBR"/>
</dbReference>
<dbReference type="GO" id="GO:0016567">
    <property type="term" value="P:protein ubiquitination"/>
    <property type="evidence" value="ECO:0007669"/>
    <property type="project" value="InterPro"/>
</dbReference>
<dbReference type="GeneID" id="54459380"/>
<organism evidence="11">
    <name type="scientific">Mytilinidion resinicola</name>
    <dbReference type="NCBI Taxonomy" id="574789"/>
    <lineage>
        <taxon>Eukaryota</taxon>
        <taxon>Fungi</taxon>
        <taxon>Dikarya</taxon>
        <taxon>Ascomycota</taxon>
        <taxon>Pezizomycotina</taxon>
        <taxon>Dothideomycetes</taxon>
        <taxon>Pleosporomycetidae</taxon>
        <taxon>Mytilinidiales</taxon>
        <taxon>Mytilinidiaceae</taxon>
        <taxon>Mytilinidion</taxon>
    </lineage>
</organism>
<feature type="region of interest" description="Disordered" evidence="9">
    <location>
        <begin position="449"/>
        <end position="485"/>
    </location>
</feature>
<evidence type="ECO:0000256" key="5">
    <source>
        <dbReference type="ARBA" id="ARBA00022737"/>
    </source>
</evidence>
<name>A0A6A6Z7S7_9PEZI</name>
<dbReference type="EC" id="2.3.2.31" evidence="2"/>
<evidence type="ECO:0000256" key="6">
    <source>
        <dbReference type="ARBA" id="ARBA00022771"/>
    </source>
</evidence>
<dbReference type="Pfam" id="PF26200">
    <property type="entry name" value="Rcat_RNF216"/>
    <property type="match status" value="1"/>
</dbReference>
<protein>
    <recommendedName>
        <fullName evidence="2">RBR-type E3 ubiquitin transferase</fullName>
        <ecNumber evidence="2">2.3.2.31</ecNumber>
    </recommendedName>
</protein>
<evidence type="ECO:0000313" key="11">
    <source>
        <dbReference type="EMBL" id="KAF2816753.1"/>
    </source>
</evidence>
<evidence type="ECO:0000313" key="12">
    <source>
        <dbReference type="Proteomes" id="UP000504636"/>
    </source>
</evidence>
<feature type="compositionally biased region" description="Basic and acidic residues" evidence="9">
    <location>
        <begin position="542"/>
        <end position="552"/>
    </location>
</feature>
<dbReference type="EMBL" id="MU003692">
    <property type="protein sequence ID" value="KAF2816753.1"/>
    <property type="molecule type" value="Genomic_DNA"/>
</dbReference>
<evidence type="ECO:0000313" key="13">
    <source>
        <dbReference type="RefSeq" id="XP_033583717.1"/>
    </source>
</evidence>
<evidence type="ECO:0000256" key="2">
    <source>
        <dbReference type="ARBA" id="ARBA00012251"/>
    </source>
</evidence>
<evidence type="ECO:0000256" key="8">
    <source>
        <dbReference type="ARBA" id="ARBA00022833"/>
    </source>
</evidence>
<dbReference type="GO" id="GO:0061630">
    <property type="term" value="F:ubiquitin protein ligase activity"/>
    <property type="evidence" value="ECO:0007669"/>
    <property type="project" value="UniProtKB-EC"/>
</dbReference>
<reference evidence="11 13" key="1">
    <citation type="journal article" date="2020" name="Stud. Mycol.">
        <title>101 Dothideomycetes genomes: a test case for predicting lifestyles and emergence of pathogens.</title>
        <authorList>
            <person name="Haridas S."/>
            <person name="Albert R."/>
            <person name="Binder M."/>
            <person name="Bloem J."/>
            <person name="Labutti K."/>
            <person name="Salamov A."/>
            <person name="Andreopoulos B."/>
            <person name="Baker S."/>
            <person name="Barry K."/>
            <person name="Bills G."/>
            <person name="Bluhm B."/>
            <person name="Cannon C."/>
            <person name="Castanera R."/>
            <person name="Culley D."/>
            <person name="Daum C."/>
            <person name="Ezra D."/>
            <person name="Gonzalez J."/>
            <person name="Henrissat B."/>
            <person name="Kuo A."/>
            <person name="Liang C."/>
            <person name="Lipzen A."/>
            <person name="Lutzoni F."/>
            <person name="Magnuson J."/>
            <person name="Mondo S."/>
            <person name="Nolan M."/>
            <person name="Ohm R."/>
            <person name="Pangilinan J."/>
            <person name="Park H.-J."/>
            <person name="Ramirez L."/>
            <person name="Alfaro M."/>
            <person name="Sun H."/>
            <person name="Tritt A."/>
            <person name="Yoshinaga Y."/>
            <person name="Zwiers L.-H."/>
            <person name="Turgeon B."/>
            <person name="Goodwin S."/>
            <person name="Spatafora J."/>
            <person name="Crous P."/>
            <person name="Grigoriev I."/>
        </authorList>
    </citation>
    <scope>NUCLEOTIDE SEQUENCE</scope>
    <source>
        <strain evidence="11 13">CBS 304.34</strain>
    </source>
</reference>
<evidence type="ECO:0000256" key="1">
    <source>
        <dbReference type="ARBA" id="ARBA00001798"/>
    </source>
</evidence>
<dbReference type="InterPro" id="IPR044066">
    <property type="entry name" value="TRIAD_supradom"/>
</dbReference>
<dbReference type="OrthoDB" id="10009520at2759"/>
<dbReference type="SUPFAM" id="SSF57850">
    <property type="entry name" value="RING/U-box"/>
    <property type="match status" value="1"/>
</dbReference>